<sequence>MKRIICISIFVFFVSTNFSSAQNRSSDYLKMRWGYVATRMPEEWYGSEEAKSVAENVLISQKEIGGWAKNKPYHHVFTQEEIENYKNGKLEIGGTFDNGSTITELKFLAKIYAQIPDERYKSAFEKGVNYIFQAQYANGGWPQYFPVKNAEDEVFVDHTQPYSMHITYNDNAMVNIMLLLKGVFTNSEEFAVFDLNEKLKEQAKIAFDKGIECILNTQIVVDGKPTVWCAQHHEVTLAPANARSYELASFSGSESVGIIMLLMDIEHPSEQVILSVKGAVNWFENHKIEGIRIDREILPDGKRNRIVVEDKNASALWGRFYDLNTGKVFFCDRDGIKKNSLAEIGYERRNGYSWYTDAPQIIINKYPEWLAKIQ</sequence>
<gene>
    <name evidence="2" type="primary">pelA</name>
    <name evidence="2" type="ORF">OU798_16770</name>
</gene>
<protein>
    <submittedName>
        <fullName evidence="2">Pectate lyase</fullName>
        <ecNumber evidence="2">4.2.2.2</ecNumber>
    </submittedName>
</protein>
<dbReference type="EC" id="4.2.2.2" evidence="2"/>
<comment type="caution">
    <text evidence="2">The sequence shown here is derived from an EMBL/GenBank/DDBJ whole genome shotgun (WGS) entry which is preliminary data.</text>
</comment>
<organism evidence="2 3">
    <name type="scientific">Draconibacterium aestuarii</name>
    <dbReference type="NCBI Taxonomy" id="2998507"/>
    <lineage>
        <taxon>Bacteria</taxon>
        <taxon>Pseudomonadati</taxon>
        <taxon>Bacteroidota</taxon>
        <taxon>Bacteroidia</taxon>
        <taxon>Marinilabiliales</taxon>
        <taxon>Prolixibacteraceae</taxon>
        <taxon>Draconibacterium</taxon>
    </lineage>
</organism>
<dbReference type="AlphaFoldDB" id="A0A9X3J8S1"/>
<evidence type="ECO:0000256" key="1">
    <source>
        <dbReference type="SAM" id="SignalP"/>
    </source>
</evidence>
<evidence type="ECO:0000313" key="2">
    <source>
        <dbReference type="EMBL" id="MCY1722010.1"/>
    </source>
</evidence>
<dbReference type="RefSeq" id="WP_343334340.1">
    <property type="nucleotide sequence ID" value="NZ_JAPOHD010000030.1"/>
</dbReference>
<dbReference type="NCBIfam" id="TIGR02474">
    <property type="entry name" value="pec_lyase"/>
    <property type="match status" value="1"/>
</dbReference>
<proteinExistence type="predicted"/>
<reference evidence="2" key="1">
    <citation type="submission" date="2022-11" db="EMBL/GenBank/DDBJ databases">
        <title>Marilongibacter aestuarii gen. nov., sp. nov., isolated from tidal flat sediment.</title>
        <authorList>
            <person name="Jiayan W."/>
        </authorList>
    </citation>
    <scope>NUCLEOTIDE SEQUENCE</scope>
    <source>
        <strain evidence="2">Z1-6</strain>
    </source>
</reference>
<evidence type="ECO:0000313" key="3">
    <source>
        <dbReference type="Proteomes" id="UP001145087"/>
    </source>
</evidence>
<dbReference type="InterPro" id="IPR012669">
    <property type="entry name" value="Pectate_lyase"/>
</dbReference>
<feature type="chain" id="PRO_5040736603" evidence="1">
    <location>
        <begin position="22"/>
        <end position="374"/>
    </location>
</feature>
<keyword evidence="1" id="KW-0732">Signal</keyword>
<dbReference type="GO" id="GO:0030570">
    <property type="term" value="F:pectate lyase activity"/>
    <property type="evidence" value="ECO:0007669"/>
    <property type="project" value="UniProtKB-EC"/>
</dbReference>
<name>A0A9X3J8S1_9BACT</name>
<keyword evidence="3" id="KW-1185">Reference proteome</keyword>
<dbReference type="Proteomes" id="UP001145087">
    <property type="component" value="Unassembled WGS sequence"/>
</dbReference>
<dbReference type="Gene3D" id="1.50.10.20">
    <property type="match status" value="1"/>
</dbReference>
<accession>A0A9X3J8S1</accession>
<keyword evidence="2" id="KW-0456">Lyase</keyword>
<dbReference type="Pfam" id="PF09492">
    <property type="entry name" value="Pec_lyase"/>
    <property type="match status" value="1"/>
</dbReference>
<dbReference type="EMBL" id="JAPOHD010000030">
    <property type="protein sequence ID" value="MCY1722010.1"/>
    <property type="molecule type" value="Genomic_DNA"/>
</dbReference>
<feature type="signal peptide" evidence="1">
    <location>
        <begin position="1"/>
        <end position="21"/>
    </location>
</feature>
<dbReference type="SUPFAM" id="SSF81853">
    <property type="entry name" value="Family 10 polysaccharide lyase"/>
    <property type="match status" value="1"/>
</dbReference>